<evidence type="ECO:0000259" key="1">
    <source>
        <dbReference type="Pfam" id="PF05685"/>
    </source>
</evidence>
<dbReference type="Pfam" id="PF05685">
    <property type="entry name" value="Uma2"/>
    <property type="match status" value="1"/>
</dbReference>
<name>A0ABR7MEQ4_9BACT</name>
<keyword evidence="2" id="KW-0378">Hydrolase</keyword>
<dbReference type="InterPro" id="IPR008538">
    <property type="entry name" value="Uma2"/>
</dbReference>
<dbReference type="EMBL" id="JACSCY010000001">
    <property type="protein sequence ID" value="MBC6609571.1"/>
    <property type="molecule type" value="Genomic_DNA"/>
</dbReference>
<keyword evidence="3" id="KW-1185">Reference proteome</keyword>
<dbReference type="Proteomes" id="UP000622017">
    <property type="component" value="Unassembled WGS sequence"/>
</dbReference>
<accession>A0ABR7MEQ4</accession>
<dbReference type="PANTHER" id="PTHR36558">
    <property type="entry name" value="GLR1098 PROTEIN"/>
    <property type="match status" value="1"/>
</dbReference>
<evidence type="ECO:0000313" key="3">
    <source>
        <dbReference type="Proteomes" id="UP000622017"/>
    </source>
</evidence>
<keyword evidence="2" id="KW-0540">Nuclease</keyword>
<proteinExistence type="predicted"/>
<dbReference type="RefSeq" id="WP_187317877.1">
    <property type="nucleotide sequence ID" value="NZ_JACSCY010000001.1"/>
</dbReference>
<comment type="caution">
    <text evidence="2">The sequence shown here is derived from an EMBL/GenBank/DDBJ whole genome shotgun (WGS) entry which is preliminary data.</text>
</comment>
<dbReference type="Gene3D" id="3.90.1570.10">
    <property type="entry name" value="tt1808, chain A"/>
    <property type="match status" value="1"/>
</dbReference>
<sequence>MSAQLQPYITVEEYLAAERAANRDTDGKHEYYQGEVYAMSGASRQHNLLVTNLIVGLDTRVADTCNVYPSDMRVHVASNGLYTYPDVVVTCGDEEFLPDAYLDTLLNPVLLVEVTSRSTAQYDQEGKFLLYRNIANLRHYLLVDSQRVHILCITRLEGDTWNFREYRQLTDQVDLTALHLEVPVSEIYRKVPLPPANGAL</sequence>
<dbReference type="InterPro" id="IPR012296">
    <property type="entry name" value="Nuclease_put_TT1808"/>
</dbReference>
<dbReference type="InterPro" id="IPR011335">
    <property type="entry name" value="Restrct_endonuc-II-like"/>
</dbReference>
<dbReference type="CDD" id="cd06260">
    <property type="entry name" value="DUF820-like"/>
    <property type="match status" value="1"/>
</dbReference>
<evidence type="ECO:0000313" key="2">
    <source>
        <dbReference type="EMBL" id="MBC6609571.1"/>
    </source>
</evidence>
<keyword evidence="2" id="KW-0255">Endonuclease</keyword>
<gene>
    <name evidence="2" type="ORF">H8B15_01475</name>
</gene>
<reference evidence="2 3" key="1">
    <citation type="submission" date="2020-08" db="EMBL/GenBank/DDBJ databases">
        <title>Hymenobacter sp.</title>
        <authorList>
            <person name="Kim M.K."/>
        </authorList>
    </citation>
    <scope>NUCLEOTIDE SEQUENCE [LARGE SCALE GENOMIC DNA]</scope>
    <source>
        <strain evidence="2 3">BT507</strain>
    </source>
</reference>
<feature type="domain" description="Putative restriction endonuclease" evidence="1">
    <location>
        <begin position="11"/>
        <end position="178"/>
    </location>
</feature>
<dbReference type="GO" id="GO:0004519">
    <property type="term" value="F:endonuclease activity"/>
    <property type="evidence" value="ECO:0007669"/>
    <property type="project" value="UniProtKB-KW"/>
</dbReference>
<protein>
    <submittedName>
        <fullName evidence="2">Uma2 family endonuclease</fullName>
    </submittedName>
</protein>
<dbReference type="SUPFAM" id="SSF52980">
    <property type="entry name" value="Restriction endonuclease-like"/>
    <property type="match status" value="1"/>
</dbReference>
<organism evidence="2 3">
    <name type="scientific">Hymenobacter citatus</name>
    <dbReference type="NCBI Taxonomy" id="2763506"/>
    <lineage>
        <taxon>Bacteria</taxon>
        <taxon>Pseudomonadati</taxon>
        <taxon>Bacteroidota</taxon>
        <taxon>Cytophagia</taxon>
        <taxon>Cytophagales</taxon>
        <taxon>Hymenobacteraceae</taxon>
        <taxon>Hymenobacter</taxon>
    </lineage>
</organism>
<dbReference type="PANTHER" id="PTHR36558:SF1">
    <property type="entry name" value="RESTRICTION ENDONUCLEASE DOMAIN-CONTAINING PROTEIN-RELATED"/>
    <property type="match status" value="1"/>
</dbReference>